<gene>
    <name evidence="1" type="ORF">ARMSODRAFT_1024702</name>
</gene>
<dbReference type="EMBL" id="KZ293464">
    <property type="protein sequence ID" value="PBK62725.1"/>
    <property type="molecule type" value="Genomic_DNA"/>
</dbReference>
<organism evidence="1 2">
    <name type="scientific">Armillaria solidipes</name>
    <dbReference type="NCBI Taxonomy" id="1076256"/>
    <lineage>
        <taxon>Eukaryota</taxon>
        <taxon>Fungi</taxon>
        <taxon>Dikarya</taxon>
        <taxon>Basidiomycota</taxon>
        <taxon>Agaricomycotina</taxon>
        <taxon>Agaricomycetes</taxon>
        <taxon>Agaricomycetidae</taxon>
        <taxon>Agaricales</taxon>
        <taxon>Marasmiineae</taxon>
        <taxon>Physalacriaceae</taxon>
        <taxon>Armillaria</taxon>
    </lineage>
</organism>
<evidence type="ECO:0000313" key="1">
    <source>
        <dbReference type="EMBL" id="PBK62725.1"/>
    </source>
</evidence>
<evidence type="ECO:0000313" key="2">
    <source>
        <dbReference type="Proteomes" id="UP000218334"/>
    </source>
</evidence>
<accession>A0A2H3AVK4</accession>
<proteinExistence type="predicted"/>
<name>A0A2H3AVK4_9AGAR</name>
<dbReference type="Proteomes" id="UP000218334">
    <property type="component" value="Unassembled WGS sequence"/>
</dbReference>
<keyword evidence="2" id="KW-1185">Reference proteome</keyword>
<reference evidence="2" key="1">
    <citation type="journal article" date="2017" name="Nat. Ecol. Evol.">
        <title>Genome expansion and lineage-specific genetic innovations in the forest pathogenic fungi Armillaria.</title>
        <authorList>
            <person name="Sipos G."/>
            <person name="Prasanna A.N."/>
            <person name="Walter M.C."/>
            <person name="O'Connor E."/>
            <person name="Balint B."/>
            <person name="Krizsan K."/>
            <person name="Kiss B."/>
            <person name="Hess J."/>
            <person name="Varga T."/>
            <person name="Slot J."/>
            <person name="Riley R."/>
            <person name="Boka B."/>
            <person name="Rigling D."/>
            <person name="Barry K."/>
            <person name="Lee J."/>
            <person name="Mihaltcheva S."/>
            <person name="LaButti K."/>
            <person name="Lipzen A."/>
            <person name="Waldron R."/>
            <person name="Moloney N.M."/>
            <person name="Sperisen C."/>
            <person name="Kredics L."/>
            <person name="Vagvoelgyi C."/>
            <person name="Patrignani A."/>
            <person name="Fitzpatrick D."/>
            <person name="Nagy I."/>
            <person name="Doyle S."/>
            <person name="Anderson J.B."/>
            <person name="Grigoriev I.V."/>
            <person name="Gueldener U."/>
            <person name="Muensterkoetter M."/>
            <person name="Nagy L.G."/>
        </authorList>
    </citation>
    <scope>NUCLEOTIDE SEQUENCE [LARGE SCALE GENOMIC DNA]</scope>
    <source>
        <strain evidence="2">28-4</strain>
    </source>
</reference>
<sequence length="157" mass="16907">MHGDINYTERHVRHLLHLALIVADAHQLLAKNAQTLIDIVEGEAGQIIDDPTPAYHNFSVGLNDEMNHLMKCLNNVQPESTYSTQIALLSSRVGKYLNVVAALLTLTASVMNLVKNGSDATMNVISASPALIAVLCMTDALPANSTVSADTMVEIQD</sequence>
<protein>
    <submittedName>
        <fullName evidence="1">Uncharacterized protein</fullName>
    </submittedName>
</protein>
<dbReference type="AlphaFoldDB" id="A0A2H3AVK4"/>